<evidence type="ECO:0000313" key="8">
    <source>
        <dbReference type="EMBL" id="QSP93883.1"/>
    </source>
</evidence>
<dbReference type="EMBL" id="CP071247">
    <property type="protein sequence ID" value="QSP93883.1"/>
    <property type="molecule type" value="Genomic_DNA"/>
</dbReference>
<evidence type="ECO:0000256" key="3">
    <source>
        <dbReference type="ARBA" id="ARBA00023004"/>
    </source>
</evidence>
<dbReference type="Gene3D" id="1.10.760.10">
    <property type="entry name" value="Cytochrome c-like domain"/>
    <property type="match status" value="1"/>
</dbReference>
<evidence type="ECO:0000256" key="5">
    <source>
        <dbReference type="SAM" id="MobiDB-lite"/>
    </source>
</evidence>
<dbReference type="PANTHER" id="PTHR35008">
    <property type="entry name" value="BLL4482 PROTEIN-RELATED"/>
    <property type="match status" value="1"/>
</dbReference>
<dbReference type="InterPro" id="IPR051459">
    <property type="entry name" value="Cytochrome_c-type_DH"/>
</dbReference>
<dbReference type="Pfam" id="PF00034">
    <property type="entry name" value="Cytochrom_C"/>
    <property type="match status" value="1"/>
</dbReference>
<keyword evidence="6" id="KW-0732">Signal</keyword>
<keyword evidence="9" id="KW-1185">Reference proteome</keyword>
<dbReference type="PROSITE" id="PS51007">
    <property type="entry name" value="CYTC"/>
    <property type="match status" value="1"/>
</dbReference>
<dbReference type="RefSeq" id="WP_206643105.1">
    <property type="nucleotide sequence ID" value="NZ_CP071247.1"/>
</dbReference>
<feature type="chain" id="PRO_5045541018" evidence="6">
    <location>
        <begin position="30"/>
        <end position="226"/>
    </location>
</feature>
<evidence type="ECO:0000256" key="4">
    <source>
        <dbReference type="PROSITE-ProRule" id="PRU00433"/>
    </source>
</evidence>
<keyword evidence="2 4" id="KW-0479">Metal-binding</keyword>
<feature type="compositionally biased region" description="Polar residues" evidence="5">
    <location>
        <begin position="204"/>
        <end position="218"/>
    </location>
</feature>
<evidence type="ECO:0000313" key="9">
    <source>
        <dbReference type="Proteomes" id="UP000663555"/>
    </source>
</evidence>
<dbReference type="InterPro" id="IPR036909">
    <property type="entry name" value="Cyt_c-like_dom_sf"/>
</dbReference>
<proteinExistence type="predicted"/>
<feature type="signal peptide" evidence="6">
    <location>
        <begin position="1"/>
        <end position="29"/>
    </location>
</feature>
<evidence type="ECO:0000256" key="6">
    <source>
        <dbReference type="SAM" id="SignalP"/>
    </source>
</evidence>
<dbReference type="InterPro" id="IPR009056">
    <property type="entry name" value="Cyt_c-like_dom"/>
</dbReference>
<accession>A0ABX7MNS0</accession>
<feature type="domain" description="Cytochrome c" evidence="7">
    <location>
        <begin position="65"/>
        <end position="153"/>
    </location>
</feature>
<dbReference type="SUPFAM" id="SSF46626">
    <property type="entry name" value="Cytochrome c"/>
    <property type="match status" value="1"/>
</dbReference>
<sequence>MFSFRKCGPTLALICSAAVLMPFSQRAFAESAGYYGVGETPTEEQIAAWDIDIRPDGAGLPEGSGSVDEGMAVYETYCASCHGAFGEGMGRYPKLSGGEGTLAEDRPEKTIGSYWPYASTLWDYIHRAMPFFAPQSLTDDQVYAVTAYVLNLNYIVDGDFVANKDTLPKVEMPNSGNFVWEDPRPDIQNERCMSDCKDEEVSVADSSQGKNLTPSTTGPLDEGLIE</sequence>
<dbReference type="Proteomes" id="UP000663555">
    <property type="component" value="Chromosome"/>
</dbReference>
<feature type="region of interest" description="Disordered" evidence="5">
    <location>
        <begin position="196"/>
        <end position="226"/>
    </location>
</feature>
<gene>
    <name evidence="8" type="ORF">LPB19_11835</name>
</gene>
<protein>
    <submittedName>
        <fullName evidence="8">Cytochrome c</fullName>
    </submittedName>
</protein>
<keyword evidence="3 4" id="KW-0408">Iron</keyword>
<organism evidence="8 9">
    <name type="scientific">Marinobacter salinisoli</name>
    <dbReference type="NCBI Taxonomy" id="2769486"/>
    <lineage>
        <taxon>Bacteria</taxon>
        <taxon>Pseudomonadati</taxon>
        <taxon>Pseudomonadota</taxon>
        <taxon>Gammaproteobacteria</taxon>
        <taxon>Pseudomonadales</taxon>
        <taxon>Marinobacteraceae</taxon>
        <taxon>Marinobacter</taxon>
    </lineage>
</organism>
<evidence type="ECO:0000256" key="2">
    <source>
        <dbReference type="ARBA" id="ARBA00022723"/>
    </source>
</evidence>
<dbReference type="PANTHER" id="PTHR35008:SF8">
    <property type="entry name" value="ALCOHOL DEHYDROGENASE CYTOCHROME C SUBUNIT"/>
    <property type="match status" value="1"/>
</dbReference>
<reference evidence="8 9" key="1">
    <citation type="submission" date="2021-03" db="EMBL/GenBank/DDBJ databases">
        <title>Genome sequencing of Marinobacter sp. LPB0319.</title>
        <authorList>
            <person name="Kim J."/>
        </authorList>
    </citation>
    <scope>NUCLEOTIDE SEQUENCE [LARGE SCALE GENOMIC DNA]</scope>
    <source>
        <strain evidence="8 9">LPB0319</strain>
    </source>
</reference>
<keyword evidence="1 4" id="KW-0349">Heme</keyword>
<evidence type="ECO:0000256" key="1">
    <source>
        <dbReference type="ARBA" id="ARBA00022617"/>
    </source>
</evidence>
<evidence type="ECO:0000259" key="7">
    <source>
        <dbReference type="PROSITE" id="PS51007"/>
    </source>
</evidence>
<name>A0ABX7MNS0_9GAMM</name>